<feature type="transmembrane region" description="Helical" evidence="2">
    <location>
        <begin position="32"/>
        <end position="52"/>
    </location>
</feature>
<dbReference type="Proteomes" id="UP000304941">
    <property type="component" value="Unassembled WGS sequence"/>
</dbReference>
<protein>
    <submittedName>
        <fullName evidence="3">HlyD family secretion protein</fullName>
    </submittedName>
</protein>
<keyword evidence="2" id="KW-0472">Membrane</keyword>
<keyword evidence="2" id="KW-1133">Transmembrane helix</keyword>
<dbReference type="Gene3D" id="2.40.50.100">
    <property type="match status" value="1"/>
</dbReference>
<name>A0ABY2TYY2_9PSED</name>
<accession>A0ABY2TYY2</accession>
<keyword evidence="2" id="KW-0812">Transmembrane</keyword>
<evidence type="ECO:0000256" key="1">
    <source>
        <dbReference type="SAM" id="Coils"/>
    </source>
</evidence>
<keyword evidence="4" id="KW-1185">Reference proteome</keyword>
<evidence type="ECO:0000313" key="4">
    <source>
        <dbReference type="Proteomes" id="UP000304941"/>
    </source>
</evidence>
<reference evidence="3 4" key="1">
    <citation type="submission" date="2019-05" db="EMBL/GenBank/DDBJ databases">
        <title>Pseudomonas edaphica sp. nov., isolated from rhizospheric soil of Cistus ladanifer L. in Spain.</title>
        <authorList>
            <person name="Peix A."/>
        </authorList>
    </citation>
    <scope>NUCLEOTIDE SEQUENCE [LARGE SCALE GENOMIC DNA]</scope>
    <source>
        <strain evidence="3 4">RD25</strain>
    </source>
</reference>
<proteinExistence type="predicted"/>
<evidence type="ECO:0000313" key="3">
    <source>
        <dbReference type="EMBL" id="TLG88624.1"/>
    </source>
</evidence>
<gene>
    <name evidence="3" type="ORF">FEM54_25630</name>
</gene>
<comment type="caution">
    <text evidence="3">The sequence shown here is derived from an EMBL/GenBank/DDBJ whole genome shotgun (WGS) entry which is preliminary data.</text>
</comment>
<sequence>MTLEKPLFRLKALEAHKQQWLGEIMMIRPTSFTFLTLMAAAMAALVIGFLFWGSYTKRSTVTGQLVPASGQVKVYVHQPGIVLEKFVNEGQVVQRGQPLLSLSSERYGSDAGPVQAGISQQLRQRGDSLRDQLEKQRHLQVDERVSLTSKVASLQQEVATLVEQADSQRRLVTLATDAAERYQGLMDKGYI</sequence>
<dbReference type="InterPro" id="IPR050739">
    <property type="entry name" value="MFP"/>
</dbReference>
<dbReference type="PANTHER" id="PTHR30386:SF28">
    <property type="entry name" value="EXPORTED PROTEIN"/>
    <property type="match status" value="1"/>
</dbReference>
<dbReference type="RefSeq" id="WP_338109354.1">
    <property type="nucleotide sequence ID" value="NZ_VBVZ01000522.1"/>
</dbReference>
<dbReference type="EMBL" id="VBVZ01000522">
    <property type="protein sequence ID" value="TLG88624.1"/>
    <property type="molecule type" value="Genomic_DNA"/>
</dbReference>
<keyword evidence="1" id="KW-0175">Coiled coil</keyword>
<feature type="coiled-coil region" evidence="1">
    <location>
        <begin position="144"/>
        <end position="171"/>
    </location>
</feature>
<feature type="non-terminal residue" evidence="3">
    <location>
        <position position="191"/>
    </location>
</feature>
<dbReference type="PANTHER" id="PTHR30386">
    <property type="entry name" value="MEMBRANE FUSION SUBUNIT OF EMRAB-TOLC MULTIDRUG EFFLUX PUMP"/>
    <property type="match status" value="1"/>
</dbReference>
<evidence type="ECO:0000256" key="2">
    <source>
        <dbReference type="SAM" id="Phobius"/>
    </source>
</evidence>
<organism evidence="3 4">
    <name type="scientific">Pseudomonas edaphica</name>
    <dbReference type="NCBI Taxonomy" id="2006980"/>
    <lineage>
        <taxon>Bacteria</taxon>
        <taxon>Pseudomonadati</taxon>
        <taxon>Pseudomonadota</taxon>
        <taxon>Gammaproteobacteria</taxon>
        <taxon>Pseudomonadales</taxon>
        <taxon>Pseudomonadaceae</taxon>
        <taxon>Pseudomonas</taxon>
    </lineage>
</organism>